<dbReference type="GO" id="GO:0008017">
    <property type="term" value="F:microtubule binding"/>
    <property type="evidence" value="ECO:0007669"/>
    <property type="project" value="TreeGrafter"/>
</dbReference>
<dbReference type="InterPro" id="IPR045063">
    <property type="entry name" value="Dynamin_N"/>
</dbReference>
<dbReference type="OrthoDB" id="415706at2759"/>
<comment type="caution">
    <text evidence="5">The sequence shown here is derived from an EMBL/GenBank/DDBJ whole genome shotgun (WGS) entry which is preliminary data.</text>
</comment>
<dbReference type="AlphaFoldDB" id="A0A9P5EJK2"/>
<protein>
    <submittedName>
        <fullName evidence="5">Interferon-induced GTP-binding protein Mx2</fullName>
    </submittedName>
</protein>
<dbReference type="InterPro" id="IPR020850">
    <property type="entry name" value="GED_dom"/>
</dbReference>
<proteinExistence type="predicted"/>
<dbReference type="GO" id="GO:0048312">
    <property type="term" value="P:intracellular distribution of mitochondria"/>
    <property type="evidence" value="ECO:0007669"/>
    <property type="project" value="TreeGrafter"/>
</dbReference>
<evidence type="ECO:0000256" key="2">
    <source>
        <dbReference type="ARBA" id="ARBA00023134"/>
    </source>
</evidence>
<dbReference type="GO" id="GO:0016020">
    <property type="term" value="C:membrane"/>
    <property type="evidence" value="ECO:0007669"/>
    <property type="project" value="TreeGrafter"/>
</dbReference>
<dbReference type="GO" id="GO:0005525">
    <property type="term" value="F:GTP binding"/>
    <property type="evidence" value="ECO:0007669"/>
    <property type="project" value="InterPro"/>
</dbReference>
<dbReference type="GO" id="GO:0016559">
    <property type="term" value="P:peroxisome fission"/>
    <property type="evidence" value="ECO:0007669"/>
    <property type="project" value="TreeGrafter"/>
</dbReference>
<dbReference type="InterPro" id="IPR001401">
    <property type="entry name" value="Dynamin_GTPase"/>
</dbReference>
<dbReference type="GO" id="GO:0005739">
    <property type="term" value="C:mitochondrion"/>
    <property type="evidence" value="ECO:0007669"/>
    <property type="project" value="TreeGrafter"/>
</dbReference>
<keyword evidence="2" id="KW-0342">GTP-binding</keyword>
<feature type="domain" description="GED" evidence="3">
    <location>
        <begin position="640"/>
        <end position="728"/>
    </location>
</feature>
<dbReference type="PROSITE" id="PS51388">
    <property type="entry name" value="GED"/>
    <property type="match status" value="1"/>
</dbReference>
<dbReference type="InterPro" id="IPR030381">
    <property type="entry name" value="G_DYNAMIN_dom"/>
</dbReference>
<evidence type="ECO:0000259" key="3">
    <source>
        <dbReference type="PROSITE" id="PS51388"/>
    </source>
</evidence>
<dbReference type="SUPFAM" id="SSF52540">
    <property type="entry name" value="P-loop containing nucleoside triphosphate hydrolases"/>
    <property type="match status" value="1"/>
</dbReference>
<dbReference type="GO" id="GO:0005874">
    <property type="term" value="C:microtubule"/>
    <property type="evidence" value="ECO:0007669"/>
    <property type="project" value="TreeGrafter"/>
</dbReference>
<sequence>MAPAQSKAQDGLGNRHLLDKIDKLRELGISKHVPLPQLVVVGDQSSGKSSVLESLTGYYFPRSVGLCTRHATEIVCRRELKTSIVVTIHPFDPTSDRAYLAKSFRHVLKDLRGEKFAKVLNEASEVMGLKSTNDKHSEGAAFSKDILRVEICGPEEEHLTVIDVPGIFENPQEGFSTARDVALVKSMVKGYIKDSRTVILAVIPCNVDVATQTILTYAAEADPEGKRTLGVLTKPDLVSEKATREAVLELVKGKRRDIQLGYYIVKNRGADDKSSSKEDRDRQEKLFFGEDPWVQLDKMRLGIPALRGRLRELLMERTRAEFPKVRDEINVRLAQSKVQLKALGPARAEADEQRVYLGRIVTRFGDLKNFALSAYYTSDLMFDKNPELKLVTRVREMNTAFSEMFFENAHTREFEVPGFESAPVYSDLKFPTPGSQDATRDDLYELTFDVPSDKTNELEGILAEPCVCDAPEAKTIMTHLENLYLTTRGYELGTIGGQMLPTAFKEQSRKWESITLAHVSNAILVVHHFIRGLVREACTDRPVREALWSSILDDLVKRYQGAMDHAKFLIHVERYGLSMTYNPVFDRTHNEAKTARIVSNLEAHRIKLRSSSSSSSTEDYVRWEHLKQPVTKASGLVDARQAIHDVLKSYYSIATARFVDMVCTQVVDHFLVCGEKSPLNILSPSRIYGMSSEQLDIIVGEDLVTKSARQMLLGDIKALEKGSKALRS</sequence>
<keyword evidence="1" id="KW-0547">Nucleotide-binding</keyword>
<evidence type="ECO:0000313" key="5">
    <source>
        <dbReference type="EMBL" id="KAF4845729.1"/>
    </source>
</evidence>
<organism evidence="5 6">
    <name type="scientific">Colletotrichum siamense</name>
    <name type="common">Anthracnose fungus</name>
    <dbReference type="NCBI Taxonomy" id="690259"/>
    <lineage>
        <taxon>Eukaryota</taxon>
        <taxon>Fungi</taxon>
        <taxon>Dikarya</taxon>
        <taxon>Ascomycota</taxon>
        <taxon>Pezizomycotina</taxon>
        <taxon>Sordariomycetes</taxon>
        <taxon>Hypocreomycetidae</taxon>
        <taxon>Glomerellales</taxon>
        <taxon>Glomerellaceae</taxon>
        <taxon>Colletotrichum</taxon>
        <taxon>Colletotrichum gloeosporioides species complex</taxon>
    </lineage>
</organism>
<dbReference type="EMBL" id="QPMT01000068">
    <property type="protein sequence ID" value="KAF4845729.1"/>
    <property type="molecule type" value="Genomic_DNA"/>
</dbReference>
<dbReference type="Proteomes" id="UP000711996">
    <property type="component" value="Unassembled WGS sequence"/>
</dbReference>
<reference evidence="5" key="1">
    <citation type="submission" date="2019-06" db="EMBL/GenBank/DDBJ databases">
        <authorList>
            <person name="Gan P."/>
            <person name="Shirasu K."/>
        </authorList>
    </citation>
    <scope>NUCLEOTIDE SEQUENCE [LARGE SCALE GENOMIC DNA]</scope>
    <source>
        <strain evidence="5">CAD2</strain>
    </source>
</reference>
<dbReference type="FunFam" id="3.40.50.300:FF:001425">
    <property type="entry name" value="Dynamin GTPase, putative"/>
    <property type="match status" value="1"/>
</dbReference>
<dbReference type="InterPro" id="IPR027417">
    <property type="entry name" value="P-loop_NTPase"/>
</dbReference>
<dbReference type="GO" id="GO:0006897">
    <property type="term" value="P:endocytosis"/>
    <property type="evidence" value="ECO:0007669"/>
    <property type="project" value="TreeGrafter"/>
</dbReference>
<dbReference type="PRINTS" id="PR00195">
    <property type="entry name" value="DYNAMIN"/>
</dbReference>
<dbReference type="PANTHER" id="PTHR11566">
    <property type="entry name" value="DYNAMIN"/>
    <property type="match status" value="1"/>
</dbReference>
<gene>
    <name evidence="5" type="primary">MX2</name>
    <name evidence="5" type="ORF">CGCSCA2_v013338</name>
</gene>
<dbReference type="SMART" id="SM00053">
    <property type="entry name" value="DYNc"/>
    <property type="match status" value="1"/>
</dbReference>
<accession>A0A9P5EJK2</accession>
<name>A0A9P5EJK2_COLSI</name>
<dbReference type="PROSITE" id="PS51718">
    <property type="entry name" value="G_DYNAMIN_2"/>
    <property type="match status" value="1"/>
</dbReference>
<keyword evidence="6" id="KW-1185">Reference proteome</keyword>
<evidence type="ECO:0000313" key="6">
    <source>
        <dbReference type="Proteomes" id="UP000711996"/>
    </source>
</evidence>
<dbReference type="Gene3D" id="3.40.50.300">
    <property type="entry name" value="P-loop containing nucleotide triphosphate hydrolases"/>
    <property type="match status" value="1"/>
</dbReference>
<dbReference type="InterPro" id="IPR000375">
    <property type="entry name" value="Dynamin_stalk"/>
</dbReference>
<dbReference type="Pfam" id="PF01031">
    <property type="entry name" value="Dynamin_M"/>
    <property type="match status" value="1"/>
</dbReference>
<dbReference type="CDD" id="cd08771">
    <property type="entry name" value="DLP_1"/>
    <property type="match status" value="1"/>
</dbReference>
<dbReference type="Pfam" id="PF00350">
    <property type="entry name" value="Dynamin_N"/>
    <property type="match status" value="1"/>
</dbReference>
<feature type="domain" description="Dynamin-type G" evidence="4">
    <location>
        <begin position="32"/>
        <end position="323"/>
    </location>
</feature>
<dbReference type="GO" id="GO:0003924">
    <property type="term" value="F:GTPase activity"/>
    <property type="evidence" value="ECO:0007669"/>
    <property type="project" value="InterPro"/>
</dbReference>
<evidence type="ECO:0000256" key="1">
    <source>
        <dbReference type="ARBA" id="ARBA00022741"/>
    </source>
</evidence>
<dbReference type="PANTHER" id="PTHR11566:SF215">
    <property type="entry name" value="DYNAMIN GTPASE"/>
    <property type="match status" value="1"/>
</dbReference>
<evidence type="ECO:0000259" key="4">
    <source>
        <dbReference type="PROSITE" id="PS51718"/>
    </source>
</evidence>
<dbReference type="GO" id="GO:0000266">
    <property type="term" value="P:mitochondrial fission"/>
    <property type="evidence" value="ECO:0007669"/>
    <property type="project" value="TreeGrafter"/>
</dbReference>
<dbReference type="InterPro" id="IPR022812">
    <property type="entry name" value="Dynamin"/>
</dbReference>